<proteinExistence type="predicted"/>
<keyword evidence="1" id="KW-0472">Membrane</keyword>
<evidence type="ECO:0008006" key="4">
    <source>
        <dbReference type="Google" id="ProtNLM"/>
    </source>
</evidence>
<accession>A0A8H7DBX7</accession>
<comment type="caution">
    <text evidence="2">The sequence shown here is derived from an EMBL/GenBank/DDBJ whole genome shotgun (WGS) entry which is preliminary data.</text>
</comment>
<organism evidence="2 3">
    <name type="scientific">Mycena venus</name>
    <dbReference type="NCBI Taxonomy" id="2733690"/>
    <lineage>
        <taxon>Eukaryota</taxon>
        <taxon>Fungi</taxon>
        <taxon>Dikarya</taxon>
        <taxon>Basidiomycota</taxon>
        <taxon>Agaricomycotina</taxon>
        <taxon>Agaricomycetes</taxon>
        <taxon>Agaricomycetidae</taxon>
        <taxon>Agaricales</taxon>
        <taxon>Marasmiineae</taxon>
        <taxon>Mycenaceae</taxon>
        <taxon>Mycena</taxon>
    </lineage>
</organism>
<dbReference type="Proteomes" id="UP000620124">
    <property type="component" value="Unassembled WGS sequence"/>
</dbReference>
<sequence>MSHRYRGHRASSFQAEDLTELVELRARQRTFHGAYSRTALSNLGYSLTILRLFDPRFHRIGLLFAVLGASLYVLAFLRARHSRHDFADYTKPEDYTTPAARQQARHVIRTKGQENTRIFGRPFVTAGWIVIGVAAVVAGVEIGLLVLVLKI</sequence>
<evidence type="ECO:0000256" key="1">
    <source>
        <dbReference type="SAM" id="Phobius"/>
    </source>
</evidence>
<name>A0A8H7DBX7_9AGAR</name>
<keyword evidence="1" id="KW-1133">Transmembrane helix</keyword>
<dbReference type="PANTHER" id="PTHR38646">
    <property type="entry name" value="YALI0F00814P"/>
    <property type="match status" value="1"/>
</dbReference>
<keyword evidence="3" id="KW-1185">Reference proteome</keyword>
<evidence type="ECO:0000313" key="2">
    <source>
        <dbReference type="EMBL" id="KAF7369819.1"/>
    </source>
</evidence>
<gene>
    <name evidence="2" type="ORF">MVEN_00314700</name>
</gene>
<feature type="transmembrane region" description="Helical" evidence="1">
    <location>
        <begin position="126"/>
        <end position="149"/>
    </location>
</feature>
<dbReference type="EMBL" id="JACAZI010000002">
    <property type="protein sequence ID" value="KAF7369819.1"/>
    <property type="molecule type" value="Genomic_DNA"/>
</dbReference>
<keyword evidence="1" id="KW-0812">Transmembrane</keyword>
<dbReference type="OrthoDB" id="2555434at2759"/>
<evidence type="ECO:0000313" key="3">
    <source>
        <dbReference type="Proteomes" id="UP000620124"/>
    </source>
</evidence>
<dbReference type="PANTHER" id="PTHR38646:SF1">
    <property type="entry name" value="DUF202 DOMAIN-CONTAINING PROTEIN"/>
    <property type="match status" value="1"/>
</dbReference>
<dbReference type="AlphaFoldDB" id="A0A8H7DBX7"/>
<feature type="transmembrane region" description="Helical" evidence="1">
    <location>
        <begin position="60"/>
        <end position="79"/>
    </location>
</feature>
<protein>
    <recommendedName>
        <fullName evidence="4">DUF202 domain-containing protein</fullName>
    </recommendedName>
</protein>
<reference evidence="2" key="1">
    <citation type="submission" date="2020-05" db="EMBL/GenBank/DDBJ databases">
        <title>Mycena genomes resolve the evolution of fungal bioluminescence.</title>
        <authorList>
            <person name="Tsai I.J."/>
        </authorList>
    </citation>
    <scope>NUCLEOTIDE SEQUENCE</scope>
    <source>
        <strain evidence="2">CCC161011</strain>
    </source>
</reference>